<feature type="transmembrane region" description="Helical" evidence="1">
    <location>
        <begin position="112"/>
        <end position="138"/>
    </location>
</feature>
<accession>A0A3Q8BMQ7</accession>
<dbReference type="AlphaFoldDB" id="A0A3Q8BMQ7"/>
<keyword evidence="1" id="KW-0812">Transmembrane</keyword>
<keyword evidence="1" id="KW-1133">Transmembrane helix</keyword>
<proteinExistence type="predicted"/>
<sequence>MRLLFQRLYNWIRYKTLPSSFLFKNRLFLEKDSKNKRIMTNFGLIFKNSKWKIFQTYNIKINFKFFFKKKIFIFIFLFLFLILIFNKKNYLQIYFSNELSFLFWINLDSFDYYLSFFLFFTAYLFSYFFNLIYLNFFFNFKTINKKKTKNKFKIEKNINLTNFDLNWITYSWLINQTNELYTFDYLPDELDLIDKLFDDNENKKFWNSNFSFFINLYKNVFSFNLINKNNNIFFIKNKISETSKINFFFFNNNSLINKFSKYLFWNIINLKKNYFNEKNLKKNNNFKNWNLYNFNLEIKNNKNLLLYKNNFFYFSNLNQTILNLFISEYSEFLNFNNLLINQNLFSKWNRWLYKYSILHRKFIKNSHKITLTKKLLTFNFYNKFFFKKNLWNSEHLSNYKIENLYYSFFNIFYSNLFQINKIDNLTNKFSYLNNFNESNSYNFLKNYENSYFWFFKKFFFFNTLSNNQIKIKHFNFIKKEKIFEENNLNDLNNFFLIQNYLNNSFFFNSNFLIIENFNFYDKSKLTFNLKNKFKIEEFSLLLNDEDLFNKNNFLYLLDLTSSSTSYKNNFNYFNYFIDNKKKKHFFFFLYTKKFYFNTKNIINYFSLFSNYNFDNQFYKDFKYFTFFI</sequence>
<geneLocation type="mitochondrion" evidence="2"/>
<keyword evidence="1" id="KW-0472">Membrane</keyword>
<organism evidence="2">
    <name type="scientific">Paraurostyla sp</name>
    <dbReference type="NCBI Taxonomy" id="6014"/>
    <lineage>
        <taxon>Eukaryota</taxon>
        <taxon>Sar</taxon>
        <taxon>Alveolata</taxon>
        <taxon>Ciliophora</taxon>
        <taxon>Intramacronucleata</taxon>
        <taxon>Spirotrichea</taxon>
        <taxon>Stichotrichia</taxon>
        <taxon>Stichotrichida</taxon>
        <taxon>Amphisiellidae</taxon>
        <taxon>Paraurostyla</taxon>
    </lineage>
</organism>
<keyword evidence="2" id="KW-0496">Mitochondrion</keyword>
<feature type="transmembrane region" description="Helical" evidence="1">
    <location>
        <begin position="71"/>
        <end position="92"/>
    </location>
</feature>
<name>A0A3Q8BMQ7_9STIC</name>
<protein>
    <submittedName>
        <fullName evidence="2">CcmF</fullName>
    </submittedName>
</protein>
<gene>
    <name evidence="2" type="primary">ccmF</name>
</gene>
<evidence type="ECO:0000256" key="1">
    <source>
        <dbReference type="SAM" id="Phobius"/>
    </source>
</evidence>
<dbReference type="EMBL" id="KX524143">
    <property type="protein sequence ID" value="ASY95692.1"/>
    <property type="molecule type" value="Genomic_DNA"/>
</dbReference>
<reference evidence="2" key="1">
    <citation type="submission" date="2016-07" db="EMBL/GenBank/DDBJ databases">
        <title>Mitochondrial genome evolution in stichotrich ciliates.</title>
        <authorList>
            <person name="Chen X."/>
            <person name="Landweber L."/>
        </authorList>
    </citation>
    <scope>NUCLEOTIDE SEQUENCE</scope>
</reference>
<evidence type="ECO:0000313" key="2">
    <source>
        <dbReference type="EMBL" id="ASY95692.1"/>
    </source>
</evidence>